<comment type="caution">
    <text evidence="4">The sequence shown here is derived from an EMBL/GenBank/DDBJ whole genome shotgun (WGS) entry which is preliminary data.</text>
</comment>
<protein>
    <submittedName>
        <fullName evidence="4">AsmA family protein</fullName>
    </submittedName>
</protein>
<dbReference type="GO" id="GO:0005886">
    <property type="term" value="C:plasma membrane"/>
    <property type="evidence" value="ECO:0007669"/>
    <property type="project" value="TreeGrafter"/>
</dbReference>
<evidence type="ECO:0000313" key="4">
    <source>
        <dbReference type="EMBL" id="NIA72124.1"/>
    </source>
</evidence>
<feature type="region of interest" description="Disordered" evidence="1">
    <location>
        <begin position="337"/>
        <end position="361"/>
    </location>
</feature>
<evidence type="ECO:0000259" key="3">
    <source>
        <dbReference type="Pfam" id="PF05170"/>
    </source>
</evidence>
<dbReference type="PANTHER" id="PTHR30441">
    <property type="entry name" value="DUF748 DOMAIN-CONTAINING PROTEIN"/>
    <property type="match status" value="1"/>
</dbReference>
<dbReference type="RefSeq" id="WP_167230920.1">
    <property type="nucleotide sequence ID" value="NZ_JAAQPH010000033.1"/>
</dbReference>
<feature type="transmembrane region" description="Helical" evidence="2">
    <location>
        <begin position="7"/>
        <end position="25"/>
    </location>
</feature>
<keyword evidence="5" id="KW-1185">Reference proteome</keyword>
<feature type="domain" description="AsmA" evidence="3">
    <location>
        <begin position="295"/>
        <end position="501"/>
    </location>
</feature>
<sequence>MRLRRVLYWSVAVVTGIVVAGYAALSSLQFDDLTTLLQGEVKRATGRDLVIAGPVDLQISFSPSVDLQDIRFANASWGSRAEMATISRLEVEVELLPLLTGDIVVNRLVLVDPDILLETDAEGRGNWEFETAASGAADQGTETAGKDSGGGLPDIQAFAVQGGRLTVKGATPEEQLRVDLTEASGLVPEGGAARSLMVAGRYNDSPFRVEGTFGSLRAVLSGDASPLDLAVEAGGAKGTIKGTAGDLVGAARAKLAVTAQGDSLAALTPLAGTEIPNLGPYKLTSDVNINGNLIDFSGLTAQVGGSDLAGAGTLDLSGKRPVVTADLAAKTLDMADFAPPTESSAPNDQEKAEQSGEKGGRIFSKEPLALDGLAALDGELALSAGELRATPRVILNDVKLSAHLKEGRLQVEPMQAVLAGGTLTGRGSLDARREPAVVDLVLQGEGMDFGELLQAAEISDRVGGPLALDVALSGKGGSAHALASSLDGHVQAVSQDGTIDNALLSFFSAGLSNITGPLFGTADQANLDCIIGRFDIVAGQAKSRALVMDTGTFAIAGRGGIDLEAERVSLTFDTETSEPSLASLAVPFKVIGPMEDPSIVPDAIGAAVNVVGTVGTVAETSGNIVAGAVDTLGGLVGTGPLIGKIGGDQTLCGEALTAIGLAQSGPANSDPANSEVQPAGGAAPGQATEEPSPTGVIEDIGEGLKNLFGN</sequence>
<evidence type="ECO:0000313" key="5">
    <source>
        <dbReference type="Proteomes" id="UP000761264"/>
    </source>
</evidence>
<dbReference type="Proteomes" id="UP000761264">
    <property type="component" value="Unassembled WGS sequence"/>
</dbReference>
<dbReference type="Pfam" id="PF05170">
    <property type="entry name" value="AsmA"/>
    <property type="match status" value="2"/>
</dbReference>
<keyword evidence="2" id="KW-1133">Transmembrane helix</keyword>
<proteinExistence type="predicted"/>
<keyword evidence="2" id="KW-0472">Membrane</keyword>
<feature type="compositionally biased region" description="Basic and acidic residues" evidence="1">
    <location>
        <begin position="348"/>
        <end position="361"/>
    </location>
</feature>
<reference evidence="4" key="1">
    <citation type="submission" date="2020-03" db="EMBL/GenBank/DDBJ databases">
        <title>Genome of Pelagibius litoralis DSM 21314T.</title>
        <authorList>
            <person name="Wang G."/>
        </authorList>
    </citation>
    <scope>NUCLEOTIDE SEQUENCE</scope>
    <source>
        <strain evidence="4">DSM 21314</strain>
    </source>
</reference>
<dbReference type="InterPro" id="IPR007844">
    <property type="entry name" value="AsmA"/>
</dbReference>
<organism evidence="4 5">
    <name type="scientific">Pelagibius litoralis</name>
    <dbReference type="NCBI Taxonomy" id="374515"/>
    <lineage>
        <taxon>Bacteria</taxon>
        <taxon>Pseudomonadati</taxon>
        <taxon>Pseudomonadota</taxon>
        <taxon>Alphaproteobacteria</taxon>
        <taxon>Rhodospirillales</taxon>
        <taxon>Rhodovibrionaceae</taxon>
        <taxon>Pelagibius</taxon>
    </lineage>
</organism>
<evidence type="ECO:0000256" key="1">
    <source>
        <dbReference type="SAM" id="MobiDB-lite"/>
    </source>
</evidence>
<feature type="region of interest" description="Disordered" evidence="1">
    <location>
        <begin position="663"/>
        <end position="699"/>
    </location>
</feature>
<dbReference type="InterPro" id="IPR052894">
    <property type="entry name" value="AsmA-related"/>
</dbReference>
<dbReference type="AlphaFoldDB" id="A0A967F344"/>
<name>A0A967F344_9PROT</name>
<dbReference type="GO" id="GO:0090313">
    <property type="term" value="P:regulation of protein targeting to membrane"/>
    <property type="evidence" value="ECO:0007669"/>
    <property type="project" value="TreeGrafter"/>
</dbReference>
<feature type="domain" description="AsmA" evidence="3">
    <location>
        <begin position="6"/>
        <end position="139"/>
    </location>
</feature>
<gene>
    <name evidence="4" type="ORF">HBA54_26390</name>
</gene>
<feature type="compositionally biased region" description="Low complexity" evidence="1">
    <location>
        <begin position="677"/>
        <end position="687"/>
    </location>
</feature>
<accession>A0A967F344</accession>
<evidence type="ECO:0000256" key="2">
    <source>
        <dbReference type="SAM" id="Phobius"/>
    </source>
</evidence>
<dbReference type="EMBL" id="JAAQPH010000033">
    <property type="protein sequence ID" value="NIA72124.1"/>
    <property type="molecule type" value="Genomic_DNA"/>
</dbReference>
<feature type="region of interest" description="Disordered" evidence="1">
    <location>
        <begin position="131"/>
        <end position="152"/>
    </location>
</feature>
<keyword evidence="2" id="KW-0812">Transmembrane</keyword>
<dbReference type="PANTHER" id="PTHR30441:SF4">
    <property type="entry name" value="PROTEIN ASMA"/>
    <property type="match status" value="1"/>
</dbReference>
<feature type="compositionally biased region" description="Polar residues" evidence="1">
    <location>
        <begin position="665"/>
        <end position="676"/>
    </location>
</feature>